<keyword evidence="6 7" id="KW-0472">Membrane</keyword>
<evidence type="ECO:0000256" key="3">
    <source>
        <dbReference type="ARBA" id="ARBA00022475"/>
    </source>
</evidence>
<keyword evidence="9" id="KW-1185">Reference proteome</keyword>
<comment type="subcellular location">
    <subcellularLocation>
        <location evidence="1 7">Cell membrane</location>
        <topology evidence="1 7">Multi-pass membrane protein</topology>
    </subcellularLocation>
</comment>
<dbReference type="OrthoDB" id="21094at2"/>
<organism evidence="8 9">
    <name type="scientific">Sinimarinibacterium flocculans</name>
    <dbReference type="NCBI Taxonomy" id="985250"/>
    <lineage>
        <taxon>Bacteria</taxon>
        <taxon>Pseudomonadati</taxon>
        <taxon>Pseudomonadota</taxon>
        <taxon>Gammaproteobacteria</taxon>
        <taxon>Nevskiales</taxon>
        <taxon>Nevskiaceae</taxon>
        <taxon>Sinimarinibacterium</taxon>
    </lineage>
</organism>
<feature type="transmembrane region" description="Helical" evidence="7">
    <location>
        <begin position="43"/>
        <end position="63"/>
    </location>
</feature>
<comment type="caution">
    <text evidence="7">Lacks conserved residue(s) required for the propagation of feature annotation.</text>
</comment>
<comment type="similarity">
    <text evidence="2 7">Belongs to the UPF0056 (MarC) family.</text>
</comment>
<evidence type="ECO:0000256" key="6">
    <source>
        <dbReference type="ARBA" id="ARBA00023136"/>
    </source>
</evidence>
<dbReference type="InterPro" id="IPR002771">
    <property type="entry name" value="Multi_antbiot-R_MarC"/>
</dbReference>
<protein>
    <recommendedName>
        <fullName evidence="7">UPF0056 membrane protein</fullName>
    </recommendedName>
</protein>
<dbReference type="Proteomes" id="UP000248330">
    <property type="component" value="Unassembled WGS sequence"/>
</dbReference>
<evidence type="ECO:0000313" key="8">
    <source>
        <dbReference type="EMBL" id="PXV67171.1"/>
    </source>
</evidence>
<evidence type="ECO:0000313" key="9">
    <source>
        <dbReference type="Proteomes" id="UP000248330"/>
    </source>
</evidence>
<evidence type="ECO:0000256" key="1">
    <source>
        <dbReference type="ARBA" id="ARBA00004651"/>
    </source>
</evidence>
<feature type="transmembrane region" description="Helical" evidence="7">
    <location>
        <begin position="172"/>
        <end position="195"/>
    </location>
</feature>
<dbReference type="RefSeq" id="WP_110265487.1">
    <property type="nucleotide sequence ID" value="NZ_CAKZQT010000001.1"/>
</dbReference>
<dbReference type="PANTHER" id="PTHR33508:SF10">
    <property type="entry name" value="UPF0056 INNER MEMBRANE PROTEIN YHGN"/>
    <property type="match status" value="1"/>
</dbReference>
<comment type="caution">
    <text evidence="8">The sequence shown here is derived from an EMBL/GenBank/DDBJ whole genome shotgun (WGS) entry which is preliminary data.</text>
</comment>
<keyword evidence="3" id="KW-1003">Cell membrane</keyword>
<feature type="transmembrane region" description="Helical" evidence="7">
    <location>
        <begin position="70"/>
        <end position="88"/>
    </location>
</feature>
<dbReference type="GO" id="GO:0005886">
    <property type="term" value="C:plasma membrane"/>
    <property type="evidence" value="ECO:0007669"/>
    <property type="project" value="UniProtKB-SubCell"/>
</dbReference>
<sequence>MSFVSAAVLLFLVMDPLGNIPLFLSALKQVPPERQRKVILREMLIALAVLLLFLFLGGQMLRLLGLSQPALSAAGGIILMIIALRMVFPSRDHSLHEEVSAEPFIVPLAIPYIAGPSALATVLLLMSREPGRWIEWTGALLLAWGLCLPAMLAATRLRDILGVRGLTAVERLMGLILVTIAVEMLMGGISQWWLLHR</sequence>
<dbReference type="NCBIfam" id="TIGR00427">
    <property type="entry name" value="NAAT family transporter"/>
    <property type="match status" value="1"/>
</dbReference>
<proteinExistence type="inferred from homology"/>
<evidence type="ECO:0000256" key="5">
    <source>
        <dbReference type="ARBA" id="ARBA00022989"/>
    </source>
</evidence>
<feature type="transmembrane region" description="Helical" evidence="7">
    <location>
        <begin position="108"/>
        <end position="126"/>
    </location>
</feature>
<evidence type="ECO:0000256" key="2">
    <source>
        <dbReference type="ARBA" id="ARBA00009784"/>
    </source>
</evidence>
<dbReference type="AlphaFoldDB" id="A0A318E824"/>
<dbReference type="Pfam" id="PF01914">
    <property type="entry name" value="MarC"/>
    <property type="match status" value="1"/>
</dbReference>
<reference evidence="8 9" key="1">
    <citation type="submission" date="2018-04" db="EMBL/GenBank/DDBJ databases">
        <title>Genomic Encyclopedia of Type Strains, Phase IV (KMG-IV): sequencing the most valuable type-strain genomes for metagenomic binning, comparative biology and taxonomic classification.</title>
        <authorList>
            <person name="Goeker M."/>
        </authorList>
    </citation>
    <scope>NUCLEOTIDE SEQUENCE [LARGE SCALE GENOMIC DNA]</scope>
    <source>
        <strain evidence="8 9">DSM 104150</strain>
    </source>
</reference>
<accession>A0A318E824</accession>
<gene>
    <name evidence="8" type="ORF">C8D93_106148</name>
</gene>
<keyword evidence="5 7" id="KW-1133">Transmembrane helix</keyword>
<name>A0A318E824_9GAMM</name>
<dbReference type="PANTHER" id="PTHR33508">
    <property type="entry name" value="UPF0056 MEMBRANE PROTEIN YHCE"/>
    <property type="match status" value="1"/>
</dbReference>
<evidence type="ECO:0000256" key="4">
    <source>
        <dbReference type="ARBA" id="ARBA00022692"/>
    </source>
</evidence>
<dbReference type="EMBL" id="QICN01000006">
    <property type="protein sequence ID" value="PXV67171.1"/>
    <property type="molecule type" value="Genomic_DNA"/>
</dbReference>
<evidence type="ECO:0000256" key="7">
    <source>
        <dbReference type="RuleBase" id="RU362048"/>
    </source>
</evidence>
<keyword evidence="4 7" id="KW-0812">Transmembrane</keyword>
<feature type="transmembrane region" description="Helical" evidence="7">
    <location>
        <begin position="133"/>
        <end position="152"/>
    </location>
</feature>